<gene>
    <name evidence="9" type="ordered locus">Strop_2624</name>
</gene>
<dbReference type="InterPro" id="IPR009075">
    <property type="entry name" value="AcylCo_DH/oxidase_C"/>
</dbReference>
<dbReference type="InterPro" id="IPR052161">
    <property type="entry name" value="Mycobact_Acyl-CoA_DH"/>
</dbReference>
<dbReference type="PATRIC" id="fig|369723.5.peg.2702"/>
<evidence type="ECO:0000256" key="1">
    <source>
        <dbReference type="ARBA" id="ARBA00001974"/>
    </source>
</evidence>
<evidence type="ECO:0000313" key="9">
    <source>
        <dbReference type="EMBL" id="ABP55068.1"/>
    </source>
</evidence>
<dbReference type="InterPro" id="IPR009100">
    <property type="entry name" value="AcylCoA_DH/oxidase_NM_dom_sf"/>
</dbReference>
<keyword evidence="10" id="KW-1185">Reference proteome</keyword>
<dbReference type="PANTHER" id="PTHR43292">
    <property type="entry name" value="ACYL-COA DEHYDROGENASE"/>
    <property type="match status" value="1"/>
</dbReference>
<dbReference type="FunFam" id="2.40.110.10:FF:000011">
    <property type="entry name" value="Acyl-CoA dehydrogenase FadE34"/>
    <property type="match status" value="1"/>
</dbReference>
<reference evidence="10" key="1">
    <citation type="journal article" date="2007" name="Proc. Natl. Acad. Sci. U.S.A.">
        <title>Genome sequencing reveals complex secondary metabolome in the marine actinomycete Salinispora tropica.</title>
        <authorList>
            <person name="Udwary D.W."/>
            <person name="Zeigler L."/>
            <person name="Asolkar R.N."/>
            <person name="Singan V."/>
            <person name="Lapidus A."/>
            <person name="Fenical W."/>
            <person name="Jensen P.R."/>
            <person name="Moore B.S."/>
        </authorList>
    </citation>
    <scope>NUCLEOTIDE SEQUENCE [LARGE SCALE GENOMIC DNA]</scope>
    <source>
        <strain evidence="10">ATCC BAA-916 / DSM 44818 / CNB-440</strain>
    </source>
</reference>
<dbReference type="GO" id="GO:0005886">
    <property type="term" value="C:plasma membrane"/>
    <property type="evidence" value="ECO:0007669"/>
    <property type="project" value="TreeGrafter"/>
</dbReference>
<dbReference type="GO" id="GO:0050660">
    <property type="term" value="F:flavin adenine dinucleotide binding"/>
    <property type="evidence" value="ECO:0007669"/>
    <property type="project" value="InterPro"/>
</dbReference>
<dbReference type="Gene3D" id="1.10.540.10">
    <property type="entry name" value="Acyl-CoA dehydrogenase/oxidase, N-terminal domain"/>
    <property type="match status" value="2"/>
</dbReference>
<dbReference type="InterPro" id="IPR037069">
    <property type="entry name" value="AcylCoA_DH/ox_N_sf"/>
</dbReference>
<dbReference type="InterPro" id="IPR036250">
    <property type="entry name" value="AcylCo_DH-like_C"/>
</dbReference>
<dbReference type="InterPro" id="IPR013786">
    <property type="entry name" value="AcylCoA_DH/ox_N"/>
</dbReference>
<dbReference type="STRING" id="369723.Strop_2624"/>
<name>A4X868_SALTO</name>
<evidence type="ECO:0000259" key="7">
    <source>
        <dbReference type="Pfam" id="PF02770"/>
    </source>
</evidence>
<comment type="cofactor">
    <cofactor evidence="1">
        <name>FAD</name>
        <dbReference type="ChEBI" id="CHEBI:57692"/>
    </cofactor>
</comment>
<dbReference type="Gene3D" id="1.20.140.10">
    <property type="entry name" value="Butyryl-CoA Dehydrogenase, subunit A, domain 3"/>
    <property type="match status" value="2"/>
</dbReference>
<feature type="domain" description="Acyl-CoA dehydrogenase/oxidase C-terminal" evidence="6">
    <location>
        <begin position="598"/>
        <end position="743"/>
    </location>
</feature>
<dbReference type="PANTHER" id="PTHR43292:SF4">
    <property type="entry name" value="ACYL-COA DEHYDROGENASE FADE34"/>
    <property type="match status" value="1"/>
</dbReference>
<keyword evidence="5" id="KW-0560">Oxidoreductase</keyword>
<evidence type="ECO:0000256" key="5">
    <source>
        <dbReference type="ARBA" id="ARBA00023002"/>
    </source>
</evidence>
<dbReference type="KEGG" id="stp:Strop_2624"/>
<keyword evidence="4" id="KW-0274">FAD</keyword>
<evidence type="ECO:0000256" key="4">
    <source>
        <dbReference type="ARBA" id="ARBA00022827"/>
    </source>
</evidence>
<accession>A4X868</accession>
<dbReference type="Gene3D" id="2.40.110.10">
    <property type="entry name" value="Butyryl-CoA Dehydrogenase, subunit A, domain 2"/>
    <property type="match status" value="2"/>
</dbReference>
<comment type="similarity">
    <text evidence="2">Belongs to the acyl-CoA dehydrogenase family.</text>
</comment>
<evidence type="ECO:0000256" key="3">
    <source>
        <dbReference type="ARBA" id="ARBA00022630"/>
    </source>
</evidence>
<feature type="domain" description="Acyl-CoA oxidase/dehydrogenase middle" evidence="7">
    <location>
        <begin position="492"/>
        <end position="586"/>
    </location>
</feature>
<dbReference type="InterPro" id="IPR046373">
    <property type="entry name" value="Acyl-CoA_Oxase/DH_mid-dom_sf"/>
</dbReference>
<evidence type="ECO:0000313" key="10">
    <source>
        <dbReference type="Proteomes" id="UP000000235"/>
    </source>
</evidence>
<dbReference type="AlphaFoldDB" id="A4X868"/>
<feature type="domain" description="Acyl-CoA dehydrogenase/oxidase C-terminal" evidence="6">
    <location>
        <begin position="225"/>
        <end position="348"/>
    </location>
</feature>
<dbReference type="Pfam" id="PF02771">
    <property type="entry name" value="Acyl-CoA_dh_N"/>
    <property type="match status" value="2"/>
</dbReference>
<dbReference type="SUPFAM" id="SSF56645">
    <property type="entry name" value="Acyl-CoA dehydrogenase NM domain-like"/>
    <property type="match status" value="2"/>
</dbReference>
<dbReference type="GO" id="GO:0016627">
    <property type="term" value="F:oxidoreductase activity, acting on the CH-CH group of donors"/>
    <property type="evidence" value="ECO:0007669"/>
    <property type="project" value="InterPro"/>
</dbReference>
<sequence length="751" mass="78831">MPIAMTADQVALQDVIRRWAAGANVLATVRALENGPSSQADRHWAGLASLGCFALAVPEQLGGDGGRVSELAAVLEQVTVDLVPGPVMPTLLATLALAPPGQAPAATNLLPDLAAGKVSVGVALAPGALTAEPVAGGAYRVTGRVNAVLGAGSTTHLLLTANTGTETLSFVLDTEHEGVRITARTPVDFSRPLADVLVVGALVEPGQLLSESGQDRLHNCAALLASVEAAAVASWCLRTATEHAKVRRQFDQAIGSFQAVGHLCAGMLCRAERANAVAWDAARAYDQTPEEFPLAAAAAAAIALDAAVDNAKDCIQVLGGIGFTWEHDAHLYLRRALALRQLLGSGARWRQRCAELTLAGARRHVWAVGDEFRAATEAVAAPPSSGAEIDAEPVERVAVRAQLGAIAQLPEAERRARLADVGYLAPHWPAPYGIDASPARQLLIDEELDRAGIVRPDLAIGGWAVPTILRHGSAAQRDRFAGPSLRGEITWCQLFSEPEAGSDLASLRTRANRVTGGWRLSGQKVWTSLAAEADWAICLARTDPTAIKHRGVTYFLVDMRSHGIEIRPLREITGRSVFNEVFLDDVFVPDECVVGDPGQGWRLARATLSYERVAMGRGPGFGADVERLVRMVGAGGVASEPEMRERLGGHIADGLAVSLVECRATLRQLDDGRGGPESAVAKLIGVSHRQAVAETALTLCGPDGAAVDGASAEAVHHFLLTRCLSIAGGTTQILLSLVAERVLGLPRASAA</sequence>
<dbReference type="Proteomes" id="UP000000235">
    <property type="component" value="Chromosome"/>
</dbReference>
<feature type="domain" description="Acyl-CoA dehydrogenase/oxidase N-terminal" evidence="8">
    <location>
        <begin position="6"/>
        <end position="116"/>
    </location>
</feature>
<dbReference type="eggNOG" id="COG1960">
    <property type="taxonomic scope" value="Bacteria"/>
</dbReference>
<dbReference type="RefSeq" id="WP_012013849.1">
    <property type="nucleotide sequence ID" value="NC_009380.1"/>
</dbReference>
<evidence type="ECO:0000256" key="2">
    <source>
        <dbReference type="ARBA" id="ARBA00009347"/>
    </source>
</evidence>
<dbReference type="HOGENOM" id="CLU_018204_9_3_11"/>
<proteinExistence type="inferred from homology"/>
<dbReference type="EMBL" id="CP000667">
    <property type="protein sequence ID" value="ABP55068.1"/>
    <property type="molecule type" value="Genomic_DNA"/>
</dbReference>
<dbReference type="InterPro" id="IPR006091">
    <property type="entry name" value="Acyl-CoA_Oxase/DH_mid-dom"/>
</dbReference>
<feature type="domain" description="Acyl-CoA dehydrogenase/oxidase N-terminal" evidence="8">
    <location>
        <begin position="409"/>
        <end position="488"/>
    </location>
</feature>
<evidence type="ECO:0000259" key="8">
    <source>
        <dbReference type="Pfam" id="PF02771"/>
    </source>
</evidence>
<protein>
    <submittedName>
        <fullName evidence="9">Acyl-CoA dehydrogenase domain protein</fullName>
    </submittedName>
</protein>
<dbReference type="Pfam" id="PF00441">
    <property type="entry name" value="Acyl-CoA_dh_1"/>
    <property type="match status" value="2"/>
</dbReference>
<dbReference type="Pfam" id="PF02770">
    <property type="entry name" value="Acyl-CoA_dh_M"/>
    <property type="match status" value="1"/>
</dbReference>
<organism evidence="9 10">
    <name type="scientific">Salinispora tropica (strain ATCC BAA-916 / DSM 44818 / JCM 13857 / NBRC 105044 / CNB-440)</name>
    <dbReference type="NCBI Taxonomy" id="369723"/>
    <lineage>
        <taxon>Bacteria</taxon>
        <taxon>Bacillati</taxon>
        <taxon>Actinomycetota</taxon>
        <taxon>Actinomycetes</taxon>
        <taxon>Micromonosporales</taxon>
        <taxon>Micromonosporaceae</taxon>
        <taxon>Salinispora</taxon>
    </lineage>
</organism>
<evidence type="ECO:0000259" key="6">
    <source>
        <dbReference type="Pfam" id="PF00441"/>
    </source>
</evidence>
<keyword evidence="3" id="KW-0285">Flavoprotein</keyword>
<dbReference type="SUPFAM" id="SSF47203">
    <property type="entry name" value="Acyl-CoA dehydrogenase C-terminal domain-like"/>
    <property type="match status" value="2"/>
</dbReference>